<dbReference type="PANTHER" id="PTHR46792:SF1">
    <property type="entry name" value="COILED-COIL DOMAIN-CONTAINING 80-LIKE 2"/>
    <property type="match status" value="1"/>
</dbReference>
<evidence type="ECO:0000313" key="4">
    <source>
        <dbReference type="Proteomes" id="UP000694620"/>
    </source>
</evidence>
<dbReference type="GO" id="GO:0005604">
    <property type="term" value="C:basement membrane"/>
    <property type="evidence" value="ECO:0007669"/>
    <property type="project" value="TreeGrafter"/>
</dbReference>
<keyword evidence="1" id="KW-0732">Signal</keyword>
<dbReference type="InterPro" id="IPR025232">
    <property type="entry name" value="DUF4174"/>
</dbReference>
<organism evidence="3 4">
    <name type="scientific">Erpetoichthys calabaricus</name>
    <name type="common">Rope fish</name>
    <name type="synonym">Calamoichthys calabaricus</name>
    <dbReference type="NCBI Taxonomy" id="27687"/>
    <lineage>
        <taxon>Eukaryota</taxon>
        <taxon>Metazoa</taxon>
        <taxon>Chordata</taxon>
        <taxon>Craniata</taxon>
        <taxon>Vertebrata</taxon>
        <taxon>Euteleostomi</taxon>
        <taxon>Actinopterygii</taxon>
        <taxon>Polypteriformes</taxon>
        <taxon>Polypteridae</taxon>
        <taxon>Erpetoichthys</taxon>
    </lineage>
</organism>
<feature type="domain" description="DUF4174" evidence="2">
    <location>
        <begin position="8"/>
        <end position="100"/>
    </location>
</feature>
<sequence length="142" mass="16369">MNYNFAGIRHFALLKLVGVGAESSGTLELFPLNGKSQTEYEFLTPEAVKGIREHFKISKEYFTMLTVGKDGAVLAWYPTPVWSMSIIFEVIDNLQERRKEQELQDSLGIHCPEVEYLVSYHEYDENEEHDYSQHSSDDNSDK</sequence>
<dbReference type="Ensembl" id="ENSECRT00000004248.1">
    <property type="protein sequence ID" value="ENSECRP00000004182.1"/>
    <property type="gene ID" value="ENSECRG00000002845.1"/>
</dbReference>
<dbReference type="PANTHER" id="PTHR46792">
    <property type="entry name" value="COILED-COIL DOMAIN-CONTAINING PROTEIN 80"/>
    <property type="match status" value="1"/>
</dbReference>
<evidence type="ECO:0000313" key="3">
    <source>
        <dbReference type="Ensembl" id="ENSECRP00000004182.1"/>
    </source>
</evidence>
<accession>A0A8C4X4H9</accession>
<dbReference type="GO" id="GO:0010811">
    <property type="term" value="P:positive regulation of cell-substrate adhesion"/>
    <property type="evidence" value="ECO:0007669"/>
    <property type="project" value="TreeGrafter"/>
</dbReference>
<dbReference type="Pfam" id="PF13778">
    <property type="entry name" value="DUF4174"/>
    <property type="match status" value="1"/>
</dbReference>
<reference evidence="3" key="3">
    <citation type="submission" date="2025-09" db="UniProtKB">
        <authorList>
            <consortium name="Ensembl"/>
        </authorList>
    </citation>
    <scope>IDENTIFICATION</scope>
</reference>
<dbReference type="GO" id="GO:0030198">
    <property type="term" value="P:extracellular matrix organization"/>
    <property type="evidence" value="ECO:0007669"/>
    <property type="project" value="TreeGrafter"/>
</dbReference>
<reference evidence="3" key="1">
    <citation type="submission" date="2021-06" db="EMBL/GenBank/DDBJ databases">
        <authorList>
            <consortium name="Wellcome Sanger Institute Data Sharing"/>
        </authorList>
    </citation>
    <scope>NUCLEOTIDE SEQUENCE [LARGE SCALE GENOMIC DNA]</scope>
</reference>
<proteinExistence type="predicted"/>
<keyword evidence="4" id="KW-1185">Reference proteome</keyword>
<protein>
    <recommendedName>
        <fullName evidence="2">DUF4174 domain-containing protein</fullName>
    </recommendedName>
</protein>
<name>A0A8C4X4H9_ERPCA</name>
<dbReference type="AlphaFoldDB" id="A0A8C4X4H9"/>
<reference evidence="3" key="2">
    <citation type="submission" date="2025-08" db="UniProtKB">
        <authorList>
            <consortium name="Ensembl"/>
        </authorList>
    </citation>
    <scope>IDENTIFICATION</scope>
</reference>
<evidence type="ECO:0000256" key="1">
    <source>
        <dbReference type="ARBA" id="ARBA00022729"/>
    </source>
</evidence>
<dbReference type="Proteomes" id="UP000694620">
    <property type="component" value="Chromosome 5"/>
</dbReference>
<evidence type="ECO:0000259" key="2">
    <source>
        <dbReference type="Pfam" id="PF13778"/>
    </source>
</evidence>
<dbReference type="GeneTree" id="ENSGT00940000173711"/>